<evidence type="ECO:0000313" key="2">
    <source>
        <dbReference type="Proteomes" id="UP000310249"/>
    </source>
</evidence>
<dbReference type="Proteomes" id="UP000310249">
    <property type="component" value="Unassembled WGS sequence"/>
</dbReference>
<reference evidence="2" key="2">
    <citation type="submission" date="2019-06" db="EMBL/GenBank/DDBJ databases">
        <title>Co-occurence of chitin degradation, pigmentation and bioactivity in marine Pseudoalteromonas.</title>
        <authorList>
            <person name="Sonnenschein E.C."/>
            <person name="Bech P.K."/>
        </authorList>
    </citation>
    <scope>NUCLEOTIDE SEQUENCE [LARGE SCALE GENOMIC DNA]</scope>
    <source>
        <strain evidence="2">S2676</strain>
    </source>
</reference>
<dbReference type="AlphaFoldDB" id="A0A5S3WT70"/>
<dbReference type="RefSeq" id="WP_138550912.1">
    <property type="nucleotide sequence ID" value="NZ_PNCH01000015.1"/>
</dbReference>
<reference evidence="1 2" key="1">
    <citation type="submission" date="2018-01" db="EMBL/GenBank/DDBJ databases">
        <authorList>
            <person name="Paulsen S."/>
            <person name="Gram L.K."/>
        </authorList>
    </citation>
    <scope>NUCLEOTIDE SEQUENCE [LARGE SCALE GENOMIC DNA]</scope>
    <source>
        <strain evidence="1 2">S2676</strain>
    </source>
</reference>
<protein>
    <submittedName>
        <fullName evidence="1">Uncharacterized protein</fullName>
    </submittedName>
</protein>
<dbReference type="OrthoDB" id="6316073at2"/>
<sequence>MKLSLNKKKFKNLSGSKTVGLEQTPQIAGGGDIVFPPTKVNKGCPWHTYVQVYTCNMPL</sequence>
<dbReference type="EMBL" id="PNCI01000003">
    <property type="protein sequence ID" value="TMP32604.1"/>
    <property type="molecule type" value="Genomic_DNA"/>
</dbReference>
<name>A0A5S3WT70_9GAMM</name>
<gene>
    <name evidence="1" type="ORF">CWB99_01655</name>
</gene>
<comment type="caution">
    <text evidence="1">The sequence shown here is derived from an EMBL/GenBank/DDBJ whole genome shotgun (WGS) entry which is preliminary data.</text>
</comment>
<evidence type="ECO:0000313" key="1">
    <source>
        <dbReference type="EMBL" id="TMP32604.1"/>
    </source>
</evidence>
<organism evidence="1 2">
    <name type="scientific">Pseudoalteromonas rubra</name>
    <dbReference type="NCBI Taxonomy" id="43658"/>
    <lineage>
        <taxon>Bacteria</taxon>
        <taxon>Pseudomonadati</taxon>
        <taxon>Pseudomonadota</taxon>
        <taxon>Gammaproteobacteria</taxon>
        <taxon>Alteromonadales</taxon>
        <taxon>Pseudoalteromonadaceae</taxon>
        <taxon>Pseudoalteromonas</taxon>
    </lineage>
</organism>
<accession>A0A5S3WT70</accession>
<proteinExistence type="predicted"/>